<evidence type="ECO:0000256" key="1">
    <source>
        <dbReference type="ARBA" id="ARBA00004167"/>
    </source>
</evidence>
<reference evidence="8" key="1">
    <citation type="submission" date="2017-09" db="EMBL/GenBank/DDBJ databases">
        <title>Depth-based differentiation of microbial function through sediment-hosted aquifers and enrichment of novel symbionts in the deep terrestrial subsurface.</title>
        <authorList>
            <person name="Probst A.J."/>
            <person name="Ladd B."/>
            <person name="Jarett J.K."/>
            <person name="Geller-Mcgrath D.E."/>
            <person name="Sieber C.M.K."/>
            <person name="Emerson J.B."/>
            <person name="Anantharaman K."/>
            <person name="Thomas B.C."/>
            <person name="Malmstrom R."/>
            <person name="Stieglmeier M."/>
            <person name="Klingl A."/>
            <person name="Woyke T."/>
            <person name="Ryan C.M."/>
            <person name="Banfield J.F."/>
        </authorList>
    </citation>
    <scope>NUCLEOTIDE SEQUENCE [LARGE SCALE GENOMIC DNA]</scope>
</reference>
<dbReference type="PANTHER" id="PTHR30093:SF44">
    <property type="entry name" value="TYPE II SECRETION SYSTEM CORE PROTEIN G"/>
    <property type="match status" value="1"/>
</dbReference>
<feature type="transmembrane region" description="Helical" evidence="6">
    <location>
        <begin position="12"/>
        <end position="35"/>
    </location>
</feature>
<evidence type="ECO:0000256" key="3">
    <source>
        <dbReference type="ARBA" id="ARBA00022692"/>
    </source>
</evidence>
<dbReference type="Gene3D" id="3.30.700.10">
    <property type="entry name" value="Glycoprotein, Type 4 Pilin"/>
    <property type="match status" value="1"/>
</dbReference>
<dbReference type="GO" id="GO:0016020">
    <property type="term" value="C:membrane"/>
    <property type="evidence" value="ECO:0007669"/>
    <property type="project" value="UniProtKB-SubCell"/>
</dbReference>
<evidence type="ECO:0000313" key="7">
    <source>
        <dbReference type="EMBL" id="PIS14633.1"/>
    </source>
</evidence>
<dbReference type="InterPro" id="IPR045584">
    <property type="entry name" value="Pilin-like"/>
</dbReference>
<keyword evidence="2" id="KW-0488">Methylation</keyword>
<dbReference type="Pfam" id="PF07963">
    <property type="entry name" value="N_methyl"/>
    <property type="match status" value="1"/>
</dbReference>
<evidence type="ECO:0000313" key="8">
    <source>
        <dbReference type="Proteomes" id="UP000230775"/>
    </source>
</evidence>
<gene>
    <name evidence="7" type="ORF">COT64_01645</name>
</gene>
<organism evidence="7 8">
    <name type="scientific">Candidatus Shapirobacteria bacterium CG09_land_8_20_14_0_10_39_12</name>
    <dbReference type="NCBI Taxonomy" id="1974885"/>
    <lineage>
        <taxon>Bacteria</taxon>
        <taxon>Candidatus Shapironibacteriota</taxon>
    </lineage>
</organism>
<feature type="non-terminal residue" evidence="7">
    <location>
        <position position="88"/>
    </location>
</feature>
<evidence type="ECO:0000256" key="4">
    <source>
        <dbReference type="ARBA" id="ARBA00022989"/>
    </source>
</evidence>
<dbReference type="PANTHER" id="PTHR30093">
    <property type="entry name" value="GENERAL SECRETION PATHWAY PROTEIN G"/>
    <property type="match status" value="1"/>
</dbReference>
<protein>
    <recommendedName>
        <fullName evidence="9">Type II secretion system protein GspG C-terminal domain-containing protein</fullName>
    </recommendedName>
</protein>
<dbReference type="NCBIfam" id="TIGR02532">
    <property type="entry name" value="IV_pilin_GFxxxE"/>
    <property type="match status" value="1"/>
</dbReference>
<sequence length="88" mass="9991">MGRKNLRFRFGFTLMELVVVIAIIAVLIILAALTLNPRTQLAKARDAKRRSDLKKISTILEDYNNDKGCYPLVLEDELPPYSSSIPRD</sequence>
<evidence type="ECO:0008006" key="9">
    <source>
        <dbReference type="Google" id="ProtNLM"/>
    </source>
</evidence>
<dbReference type="Proteomes" id="UP000230775">
    <property type="component" value="Unassembled WGS sequence"/>
</dbReference>
<comment type="caution">
    <text evidence="7">The sequence shown here is derived from an EMBL/GenBank/DDBJ whole genome shotgun (WGS) entry which is preliminary data.</text>
</comment>
<name>A0A2H0WPQ5_9BACT</name>
<evidence type="ECO:0000256" key="2">
    <source>
        <dbReference type="ARBA" id="ARBA00022481"/>
    </source>
</evidence>
<evidence type="ECO:0000256" key="5">
    <source>
        <dbReference type="ARBA" id="ARBA00023136"/>
    </source>
</evidence>
<accession>A0A2H0WPQ5</accession>
<comment type="subcellular location">
    <subcellularLocation>
        <location evidence="1">Membrane</location>
        <topology evidence="1">Single-pass membrane protein</topology>
    </subcellularLocation>
</comment>
<dbReference type="AlphaFoldDB" id="A0A2H0WPQ5"/>
<proteinExistence type="predicted"/>
<evidence type="ECO:0000256" key="6">
    <source>
        <dbReference type="SAM" id="Phobius"/>
    </source>
</evidence>
<dbReference type="SUPFAM" id="SSF54523">
    <property type="entry name" value="Pili subunits"/>
    <property type="match status" value="1"/>
</dbReference>
<dbReference type="InterPro" id="IPR012902">
    <property type="entry name" value="N_methyl_site"/>
</dbReference>
<dbReference type="EMBL" id="PEZI01000036">
    <property type="protein sequence ID" value="PIS14633.1"/>
    <property type="molecule type" value="Genomic_DNA"/>
</dbReference>
<keyword evidence="5 6" id="KW-0472">Membrane</keyword>
<keyword evidence="4 6" id="KW-1133">Transmembrane helix</keyword>
<keyword evidence="3 6" id="KW-0812">Transmembrane</keyword>